<accession>A0A9P5K4D7</accession>
<name>A0A9P5K4D7_COLSI</name>
<evidence type="ECO:0000313" key="2">
    <source>
        <dbReference type="Proteomes" id="UP000711996"/>
    </source>
</evidence>
<dbReference type="Proteomes" id="UP000711996">
    <property type="component" value="Unassembled WGS sequence"/>
</dbReference>
<evidence type="ECO:0000313" key="1">
    <source>
        <dbReference type="EMBL" id="KAF4858181.1"/>
    </source>
</evidence>
<sequence length="119" mass="13351">MVLTRWLVRRSKNQQLSALPPEKVKHFVPASTSPSAEALLPSVGPPIAQGHPVTLSSFTSFIFDREAERREDLRFLDVAFRQQNGPFIPHLGGKSPKSHGVPVNLSYQRSDRRFARSMS</sequence>
<reference evidence="1" key="1">
    <citation type="submission" date="2019-06" db="EMBL/GenBank/DDBJ databases">
        <authorList>
            <person name="Gan P."/>
            <person name="Shirasu K."/>
        </authorList>
    </citation>
    <scope>NUCLEOTIDE SEQUENCE [LARGE SCALE GENOMIC DNA]</scope>
    <source>
        <strain evidence="1">CAD2</strain>
    </source>
</reference>
<protein>
    <submittedName>
        <fullName evidence="1">Uncharacterized protein</fullName>
    </submittedName>
</protein>
<gene>
    <name evidence="1" type="ORF">CGCSCA2_v007550</name>
</gene>
<dbReference type="EMBL" id="QPMT01000022">
    <property type="protein sequence ID" value="KAF4858181.1"/>
    <property type="molecule type" value="Genomic_DNA"/>
</dbReference>
<keyword evidence="2" id="KW-1185">Reference proteome</keyword>
<comment type="caution">
    <text evidence="1">The sequence shown here is derived from an EMBL/GenBank/DDBJ whole genome shotgun (WGS) entry which is preliminary data.</text>
</comment>
<proteinExistence type="predicted"/>
<organism evidence="1 2">
    <name type="scientific">Colletotrichum siamense</name>
    <name type="common">Anthracnose fungus</name>
    <dbReference type="NCBI Taxonomy" id="690259"/>
    <lineage>
        <taxon>Eukaryota</taxon>
        <taxon>Fungi</taxon>
        <taxon>Dikarya</taxon>
        <taxon>Ascomycota</taxon>
        <taxon>Pezizomycotina</taxon>
        <taxon>Sordariomycetes</taxon>
        <taxon>Hypocreomycetidae</taxon>
        <taxon>Glomerellales</taxon>
        <taxon>Glomerellaceae</taxon>
        <taxon>Colletotrichum</taxon>
        <taxon>Colletotrichum gloeosporioides species complex</taxon>
    </lineage>
</organism>
<dbReference type="AlphaFoldDB" id="A0A9P5K4D7"/>